<accession>A0A1M7GSJ7</accession>
<organism evidence="1 2">
    <name type="scientific">Anaerosporobacter mobilis DSM 15930</name>
    <dbReference type="NCBI Taxonomy" id="1120996"/>
    <lineage>
        <taxon>Bacteria</taxon>
        <taxon>Bacillati</taxon>
        <taxon>Bacillota</taxon>
        <taxon>Clostridia</taxon>
        <taxon>Lachnospirales</taxon>
        <taxon>Lachnospiraceae</taxon>
        <taxon>Anaerosporobacter</taxon>
    </lineage>
</organism>
<evidence type="ECO:0000313" key="2">
    <source>
        <dbReference type="Proteomes" id="UP000184038"/>
    </source>
</evidence>
<dbReference type="Proteomes" id="UP000184038">
    <property type="component" value="Unassembled WGS sequence"/>
</dbReference>
<dbReference type="RefSeq" id="WP_073284238.1">
    <property type="nucleotide sequence ID" value="NZ_FRCP01000007.1"/>
</dbReference>
<dbReference type="AlphaFoldDB" id="A0A1M7GSJ7"/>
<proteinExistence type="predicted"/>
<gene>
    <name evidence="1" type="ORF">SAMN02746066_01099</name>
</gene>
<name>A0A1M7GSJ7_9FIRM</name>
<keyword evidence="2" id="KW-1185">Reference proteome</keyword>
<reference evidence="1 2" key="1">
    <citation type="submission" date="2016-11" db="EMBL/GenBank/DDBJ databases">
        <authorList>
            <person name="Jaros S."/>
            <person name="Januszkiewicz K."/>
            <person name="Wedrychowicz H."/>
        </authorList>
    </citation>
    <scope>NUCLEOTIDE SEQUENCE [LARGE SCALE GENOMIC DNA]</scope>
    <source>
        <strain evidence="1 2">DSM 15930</strain>
    </source>
</reference>
<dbReference type="EMBL" id="FRCP01000007">
    <property type="protein sequence ID" value="SHM19344.1"/>
    <property type="molecule type" value="Genomic_DNA"/>
</dbReference>
<evidence type="ECO:0000313" key="1">
    <source>
        <dbReference type="EMBL" id="SHM19344.1"/>
    </source>
</evidence>
<dbReference type="Pfam" id="PF12675">
    <property type="entry name" value="DUF3795"/>
    <property type="match status" value="1"/>
</dbReference>
<protein>
    <recommendedName>
        <fullName evidence="3">DUF3795 domain-containing protein</fullName>
    </recommendedName>
</protein>
<dbReference type="OrthoDB" id="9803966at2"/>
<evidence type="ECO:0008006" key="3">
    <source>
        <dbReference type="Google" id="ProtNLM"/>
    </source>
</evidence>
<sequence length="92" mass="10654">MIESRCGIECSKCEYREQFHCKGCVNIKNPFWGKCTVKQCCETKESENCGHCHQFPCNTLHNFAYDKEQGDNGARIEQCRHWCGKEATETLN</sequence>
<dbReference type="InterPro" id="IPR024227">
    <property type="entry name" value="DUF3795"/>
</dbReference>